<dbReference type="FunFam" id="1.10.510.10:FF:000146">
    <property type="entry name" value="LRR receptor-like serine/threonine-protein kinase IOS1"/>
    <property type="match status" value="1"/>
</dbReference>
<proteinExistence type="predicted"/>
<keyword evidence="15 22" id="KW-0675">Receptor</keyword>
<evidence type="ECO:0000313" key="23">
    <source>
        <dbReference type="EMBL" id="RHN39181.1"/>
    </source>
</evidence>
<dbReference type="InterPro" id="IPR008271">
    <property type="entry name" value="Ser/Thr_kinase_AS"/>
</dbReference>
<reference evidence="26" key="4">
    <citation type="journal article" date="2018" name="Nat. Plants">
        <title>Whole-genome landscape of Medicago truncatula symbiotic genes.</title>
        <authorList>
            <person name="Pecrix Y."/>
            <person name="Staton S.E."/>
            <person name="Sallet E."/>
            <person name="Lelandais-Briere C."/>
            <person name="Moreau S."/>
            <person name="Carrere S."/>
            <person name="Blein T."/>
            <person name="Jardinaud M.F."/>
            <person name="Latrasse D."/>
            <person name="Zouine M."/>
            <person name="Zahm M."/>
            <person name="Kreplak J."/>
            <person name="Mayjonade B."/>
            <person name="Satge C."/>
            <person name="Perez M."/>
            <person name="Cauet S."/>
            <person name="Marande W."/>
            <person name="Chantry-Darmon C."/>
            <person name="Lopez-Roques C."/>
            <person name="Bouchez O."/>
            <person name="Berard A."/>
            <person name="Debelle F."/>
            <person name="Munos S."/>
            <person name="Bendahmane A."/>
            <person name="Berges H."/>
            <person name="Niebel A."/>
            <person name="Buitink J."/>
            <person name="Frugier F."/>
            <person name="Benhamed M."/>
            <person name="Crespi M."/>
            <person name="Gouzy J."/>
            <person name="Gamas P."/>
        </authorList>
    </citation>
    <scope>NUCLEOTIDE SEQUENCE [LARGE SCALE GENOMIC DNA]</scope>
    <source>
        <strain evidence="26">cv. Jemalong A17</strain>
    </source>
</reference>
<dbReference type="EMBL" id="CM001224">
    <property type="protein sequence ID" value="KEH18238.1"/>
    <property type="molecule type" value="Genomic_DNA"/>
</dbReference>
<dbReference type="HOGENOM" id="CLU_000288_41_1_1"/>
<dbReference type="PROSITE" id="PS00108">
    <property type="entry name" value="PROTEIN_KINASE_ST"/>
    <property type="match status" value="1"/>
</dbReference>
<evidence type="ECO:0000256" key="17">
    <source>
        <dbReference type="ARBA" id="ARBA00048679"/>
    </source>
</evidence>
<keyword evidence="25" id="KW-1185">Reference proteome</keyword>
<dbReference type="OrthoDB" id="2017114at2759"/>
<feature type="signal peptide" evidence="20">
    <location>
        <begin position="1"/>
        <end position="40"/>
    </location>
</feature>
<reference evidence="22 25" key="1">
    <citation type="journal article" date="2011" name="Nature">
        <title>The Medicago genome provides insight into the evolution of rhizobial symbioses.</title>
        <authorList>
            <person name="Young N.D."/>
            <person name="Debelle F."/>
            <person name="Oldroyd G.E."/>
            <person name="Geurts R."/>
            <person name="Cannon S.B."/>
            <person name="Udvardi M.K."/>
            <person name="Benedito V.A."/>
            <person name="Mayer K.F."/>
            <person name="Gouzy J."/>
            <person name="Schoof H."/>
            <person name="Van de Peer Y."/>
            <person name="Proost S."/>
            <person name="Cook D.R."/>
            <person name="Meyers B.C."/>
            <person name="Spannagl M."/>
            <person name="Cheung F."/>
            <person name="De Mita S."/>
            <person name="Krishnakumar V."/>
            <person name="Gundlach H."/>
            <person name="Zhou S."/>
            <person name="Mudge J."/>
            <person name="Bharti A.K."/>
            <person name="Murray J.D."/>
            <person name="Naoumkina M.A."/>
            <person name="Rosen B."/>
            <person name="Silverstein K.A."/>
            <person name="Tang H."/>
            <person name="Rombauts S."/>
            <person name="Zhao P.X."/>
            <person name="Zhou P."/>
            <person name="Barbe V."/>
            <person name="Bardou P."/>
            <person name="Bechner M."/>
            <person name="Bellec A."/>
            <person name="Berger A."/>
            <person name="Berges H."/>
            <person name="Bidwell S."/>
            <person name="Bisseling T."/>
            <person name="Choisne N."/>
            <person name="Couloux A."/>
            <person name="Denny R."/>
            <person name="Deshpande S."/>
            <person name="Dai X."/>
            <person name="Doyle J.J."/>
            <person name="Dudez A.M."/>
            <person name="Farmer A.D."/>
            <person name="Fouteau S."/>
            <person name="Franken C."/>
            <person name="Gibelin C."/>
            <person name="Gish J."/>
            <person name="Goldstein S."/>
            <person name="Gonzalez A.J."/>
            <person name="Green P.J."/>
            <person name="Hallab A."/>
            <person name="Hartog M."/>
            <person name="Hua A."/>
            <person name="Humphray S.J."/>
            <person name="Jeong D.H."/>
            <person name="Jing Y."/>
            <person name="Jocker A."/>
            <person name="Kenton S.M."/>
            <person name="Kim D.J."/>
            <person name="Klee K."/>
            <person name="Lai H."/>
            <person name="Lang C."/>
            <person name="Lin S."/>
            <person name="Macmil S.L."/>
            <person name="Magdelenat G."/>
            <person name="Matthews L."/>
            <person name="McCorrison J."/>
            <person name="Monaghan E.L."/>
            <person name="Mun J.H."/>
            <person name="Najar F.Z."/>
            <person name="Nicholson C."/>
            <person name="Noirot C."/>
            <person name="O'Bleness M."/>
            <person name="Paule C.R."/>
            <person name="Poulain J."/>
            <person name="Prion F."/>
            <person name="Qin B."/>
            <person name="Qu C."/>
            <person name="Retzel E.F."/>
            <person name="Riddle C."/>
            <person name="Sallet E."/>
            <person name="Samain S."/>
            <person name="Samson N."/>
            <person name="Sanders I."/>
            <person name="Saurat O."/>
            <person name="Scarpelli C."/>
            <person name="Schiex T."/>
            <person name="Segurens B."/>
            <person name="Severin A.J."/>
            <person name="Sherrier D.J."/>
            <person name="Shi R."/>
            <person name="Sims S."/>
            <person name="Singer S.R."/>
            <person name="Sinharoy S."/>
            <person name="Sterck L."/>
            <person name="Viollet A."/>
            <person name="Wang B.B."/>
            <person name="Wang K."/>
            <person name="Wang M."/>
            <person name="Wang X."/>
            <person name="Warfsmann J."/>
            <person name="Weissenbach J."/>
            <person name="White D.D."/>
            <person name="White J.D."/>
            <person name="Wiley G.B."/>
            <person name="Wincker P."/>
            <person name="Xing Y."/>
            <person name="Yang L."/>
            <person name="Yao Z."/>
            <person name="Ying F."/>
            <person name="Zhai J."/>
            <person name="Zhou L."/>
            <person name="Zuber A."/>
            <person name="Denarie J."/>
            <person name="Dixon R.A."/>
            <person name="May G.D."/>
            <person name="Schwartz D.C."/>
            <person name="Rogers J."/>
            <person name="Quetier F."/>
            <person name="Town C.D."/>
            <person name="Roe B.A."/>
        </authorList>
    </citation>
    <scope>NUCLEOTIDE SEQUENCE [LARGE SCALE GENOMIC DNA]</scope>
    <source>
        <strain evidence="22">A17</strain>
        <strain evidence="24 25">cv. Jemalong A17</strain>
    </source>
</reference>
<dbReference type="SUPFAM" id="SSF56112">
    <property type="entry name" value="Protein kinase-like (PK-like)"/>
    <property type="match status" value="1"/>
</dbReference>
<evidence type="ECO:0000256" key="20">
    <source>
        <dbReference type="SAM" id="SignalP"/>
    </source>
</evidence>
<reference evidence="22 25" key="2">
    <citation type="journal article" date="2014" name="BMC Genomics">
        <title>An improved genome release (version Mt4.0) for the model legume Medicago truncatula.</title>
        <authorList>
            <person name="Tang H."/>
            <person name="Krishnakumar V."/>
            <person name="Bidwell S."/>
            <person name="Rosen B."/>
            <person name="Chan A."/>
            <person name="Zhou S."/>
            <person name="Gentzbittel L."/>
            <person name="Childs K.L."/>
            <person name="Yandell M."/>
            <person name="Gundlach H."/>
            <person name="Mayer K.F."/>
            <person name="Schwartz D.C."/>
            <person name="Town C.D."/>
        </authorList>
    </citation>
    <scope>GENOME REANNOTATION</scope>
    <source>
        <strain evidence="22">A17</strain>
        <strain evidence="24 25">cv. Jemalong A17</strain>
    </source>
</reference>
<evidence type="ECO:0000256" key="5">
    <source>
        <dbReference type="ARBA" id="ARBA00022614"/>
    </source>
</evidence>
<evidence type="ECO:0000256" key="12">
    <source>
        <dbReference type="ARBA" id="ARBA00022840"/>
    </source>
</evidence>
<evidence type="ECO:0000256" key="2">
    <source>
        <dbReference type="ARBA" id="ARBA00012513"/>
    </source>
</evidence>
<accession>A0A072TN07</accession>
<dbReference type="FunFam" id="3.30.200.20:FF:000394">
    <property type="entry name" value="Leucine-rich repeat receptor-like protein kinase"/>
    <property type="match status" value="1"/>
</dbReference>
<comment type="subcellular location">
    <subcellularLocation>
        <location evidence="1">Membrane</location>
        <topology evidence="1">Single-pass membrane protein</topology>
    </subcellularLocation>
</comment>
<dbReference type="CDD" id="cd14066">
    <property type="entry name" value="STKc_IRAK"/>
    <property type="match status" value="1"/>
</dbReference>
<dbReference type="Pfam" id="PF12819">
    <property type="entry name" value="Malectin_like"/>
    <property type="match status" value="1"/>
</dbReference>
<evidence type="ECO:0000256" key="3">
    <source>
        <dbReference type="ARBA" id="ARBA00022527"/>
    </source>
</evidence>
<dbReference type="PROSITE" id="PS00107">
    <property type="entry name" value="PROTEIN_KINASE_ATP"/>
    <property type="match status" value="1"/>
</dbReference>
<dbReference type="EnsemblPlants" id="KEH18238">
    <property type="protein sequence ID" value="KEH18238"/>
    <property type="gene ID" value="MTR_8g015040"/>
</dbReference>
<dbReference type="InterPro" id="IPR000719">
    <property type="entry name" value="Prot_kinase_dom"/>
</dbReference>
<keyword evidence="10 18" id="KW-0547">Nucleotide-binding</keyword>
<name>A0A072TN07_MEDTR</name>
<dbReference type="InterPro" id="IPR024788">
    <property type="entry name" value="Malectin-like_Carb-bd_dom"/>
</dbReference>
<dbReference type="PROSITE" id="PS51450">
    <property type="entry name" value="LRR"/>
    <property type="match status" value="1"/>
</dbReference>
<evidence type="ECO:0000256" key="6">
    <source>
        <dbReference type="ARBA" id="ARBA00022679"/>
    </source>
</evidence>
<dbReference type="SUPFAM" id="SSF52058">
    <property type="entry name" value="L domain-like"/>
    <property type="match status" value="1"/>
</dbReference>
<evidence type="ECO:0000313" key="22">
    <source>
        <dbReference type="EMBL" id="KEH18238.1"/>
    </source>
</evidence>
<evidence type="ECO:0000256" key="13">
    <source>
        <dbReference type="ARBA" id="ARBA00022989"/>
    </source>
</evidence>
<feature type="binding site" evidence="18">
    <location>
        <position position="645"/>
    </location>
    <ligand>
        <name>ATP</name>
        <dbReference type="ChEBI" id="CHEBI:30616"/>
    </ligand>
</feature>
<comment type="catalytic activity">
    <reaction evidence="16">
        <text>L-threonyl-[protein] + ATP = O-phospho-L-threonyl-[protein] + ADP + H(+)</text>
        <dbReference type="Rhea" id="RHEA:46608"/>
        <dbReference type="Rhea" id="RHEA-COMP:11060"/>
        <dbReference type="Rhea" id="RHEA-COMP:11605"/>
        <dbReference type="ChEBI" id="CHEBI:15378"/>
        <dbReference type="ChEBI" id="CHEBI:30013"/>
        <dbReference type="ChEBI" id="CHEBI:30616"/>
        <dbReference type="ChEBI" id="CHEBI:61977"/>
        <dbReference type="ChEBI" id="CHEBI:456216"/>
        <dbReference type="EC" id="2.7.11.1"/>
    </reaction>
</comment>
<evidence type="ECO:0000256" key="16">
    <source>
        <dbReference type="ARBA" id="ARBA00047899"/>
    </source>
</evidence>
<reference evidence="23" key="5">
    <citation type="journal article" date="2018" name="Nat. Plants">
        <title>Whole-genome landscape of Medicago truncatula symbiotic genes.</title>
        <authorList>
            <person name="Pecrix Y."/>
            <person name="Gamas P."/>
            <person name="Carrere S."/>
        </authorList>
    </citation>
    <scope>NUCLEOTIDE SEQUENCE</scope>
    <source>
        <tissue evidence="23">Leaves</tissue>
    </source>
</reference>
<reference evidence="24" key="3">
    <citation type="submission" date="2015-04" db="UniProtKB">
        <authorList>
            <consortium name="EnsemblPlants"/>
        </authorList>
    </citation>
    <scope>IDENTIFICATION</scope>
    <source>
        <strain evidence="24">cv. Jemalong A17</strain>
    </source>
</reference>
<dbReference type="FunFam" id="3.80.10.10:FF:000129">
    <property type="entry name" value="Leucine-rich repeat receptor-like kinase"/>
    <property type="match status" value="1"/>
</dbReference>
<dbReference type="Gene3D" id="3.80.10.10">
    <property type="entry name" value="Ribonuclease Inhibitor"/>
    <property type="match status" value="1"/>
</dbReference>
<evidence type="ECO:0000256" key="1">
    <source>
        <dbReference type="ARBA" id="ARBA00004167"/>
    </source>
</evidence>
<dbReference type="AlphaFoldDB" id="A0A072TN07"/>
<dbReference type="PANTHER" id="PTHR45631">
    <property type="entry name" value="OS07G0107800 PROTEIN-RELATED"/>
    <property type="match status" value="1"/>
</dbReference>
<keyword evidence="13 19" id="KW-1133">Transmembrane helix</keyword>
<dbReference type="GO" id="GO:0005524">
    <property type="term" value="F:ATP binding"/>
    <property type="evidence" value="ECO:0007669"/>
    <property type="project" value="UniProtKB-UniRule"/>
</dbReference>
<dbReference type="InterPro" id="IPR032675">
    <property type="entry name" value="LRR_dom_sf"/>
</dbReference>
<gene>
    <name evidence="24" type="primary">25500359</name>
    <name evidence="22" type="ordered locus">MTR_8g015040</name>
    <name evidence="23" type="ORF">MtrunA17_Chr8g0341101</name>
</gene>
<evidence type="ECO:0000313" key="26">
    <source>
        <dbReference type="Proteomes" id="UP000265566"/>
    </source>
</evidence>
<evidence type="ECO:0000256" key="10">
    <source>
        <dbReference type="ARBA" id="ARBA00022741"/>
    </source>
</evidence>
<dbReference type="PROSITE" id="PS50011">
    <property type="entry name" value="PROTEIN_KINASE_DOM"/>
    <property type="match status" value="1"/>
</dbReference>
<keyword evidence="9" id="KW-0677">Repeat</keyword>
<feature type="transmembrane region" description="Helical" evidence="19">
    <location>
        <begin position="560"/>
        <end position="582"/>
    </location>
</feature>
<dbReference type="InterPro" id="IPR011009">
    <property type="entry name" value="Kinase-like_dom_sf"/>
</dbReference>
<dbReference type="EC" id="2.7.11.1" evidence="2"/>
<evidence type="ECO:0000256" key="14">
    <source>
        <dbReference type="ARBA" id="ARBA00023136"/>
    </source>
</evidence>
<dbReference type="Pfam" id="PF13855">
    <property type="entry name" value="LRR_8"/>
    <property type="match status" value="1"/>
</dbReference>
<keyword evidence="4" id="KW-0597">Phosphoprotein</keyword>
<evidence type="ECO:0000313" key="25">
    <source>
        <dbReference type="Proteomes" id="UP000002051"/>
    </source>
</evidence>
<evidence type="ECO:0000313" key="24">
    <source>
        <dbReference type="EnsemblPlants" id="KEH18238"/>
    </source>
</evidence>
<dbReference type="InterPro" id="IPR001611">
    <property type="entry name" value="Leu-rich_rpt"/>
</dbReference>
<dbReference type="SMART" id="SM00220">
    <property type="entry name" value="S_TKc"/>
    <property type="match status" value="1"/>
</dbReference>
<keyword evidence="5" id="KW-0433">Leucine-rich repeat</keyword>
<comment type="catalytic activity">
    <reaction evidence="17">
        <text>L-seryl-[protein] + ATP = O-phospho-L-seryl-[protein] + ADP + H(+)</text>
        <dbReference type="Rhea" id="RHEA:17989"/>
        <dbReference type="Rhea" id="RHEA-COMP:9863"/>
        <dbReference type="Rhea" id="RHEA-COMP:11604"/>
        <dbReference type="ChEBI" id="CHEBI:15378"/>
        <dbReference type="ChEBI" id="CHEBI:29999"/>
        <dbReference type="ChEBI" id="CHEBI:30616"/>
        <dbReference type="ChEBI" id="CHEBI:83421"/>
        <dbReference type="ChEBI" id="CHEBI:456216"/>
        <dbReference type="EC" id="2.7.11.1"/>
    </reaction>
</comment>
<keyword evidence="7 19" id="KW-0812">Transmembrane</keyword>
<feature type="domain" description="Protein kinase" evidence="21">
    <location>
        <begin position="617"/>
        <end position="890"/>
    </location>
</feature>
<evidence type="ECO:0000256" key="7">
    <source>
        <dbReference type="ARBA" id="ARBA00022692"/>
    </source>
</evidence>
<dbReference type="PRINTS" id="PR00019">
    <property type="entry name" value="LEURICHRPT"/>
</dbReference>
<keyword evidence="11 22" id="KW-0418">Kinase</keyword>
<dbReference type="KEGG" id="mtr:25500359"/>
<dbReference type="EMBL" id="PSQE01000008">
    <property type="protein sequence ID" value="RHN39181.1"/>
    <property type="molecule type" value="Genomic_DNA"/>
</dbReference>
<dbReference type="Pfam" id="PF07714">
    <property type="entry name" value="PK_Tyr_Ser-Thr"/>
    <property type="match status" value="1"/>
</dbReference>
<dbReference type="GO" id="GO:0016020">
    <property type="term" value="C:membrane"/>
    <property type="evidence" value="ECO:0007669"/>
    <property type="project" value="UniProtKB-SubCell"/>
</dbReference>
<protein>
    <recommendedName>
        <fullName evidence="2">non-specific serine/threonine protein kinase</fullName>
        <ecNumber evidence="2">2.7.11.1</ecNumber>
    </recommendedName>
</protein>
<evidence type="ECO:0000256" key="15">
    <source>
        <dbReference type="ARBA" id="ARBA00023170"/>
    </source>
</evidence>
<dbReference type="Gramene" id="rna45183">
    <property type="protein sequence ID" value="RHN39181.1"/>
    <property type="gene ID" value="gene45183"/>
</dbReference>
<dbReference type="InterPro" id="IPR017441">
    <property type="entry name" value="Protein_kinase_ATP_BS"/>
</dbReference>
<dbReference type="Gene3D" id="3.30.200.20">
    <property type="entry name" value="Phosphorylase Kinase, domain 1"/>
    <property type="match status" value="1"/>
</dbReference>
<evidence type="ECO:0000256" key="9">
    <source>
        <dbReference type="ARBA" id="ARBA00022737"/>
    </source>
</evidence>
<evidence type="ECO:0000256" key="19">
    <source>
        <dbReference type="SAM" id="Phobius"/>
    </source>
</evidence>
<sequence>MHKFITDYMERHPPRMVNLLLKAYLLLALVPHICISQANSAHLDKYVSREISNNEKPGFISIDCGIKIGYLHEETGIWYDSDKGFVDTGENHETSSSLNLNYPSFGKPLMTLRCFPEGDRNCYTLKPKQGKNKNYLLRAFFSYGNYDGNNQTQSFDLYLGLDLWRPINISPLDPYKYTEIIHTPSTDTIQVCLIKTGPTIPCIASLELRLLNNSTYQTHQITSTDVPRPRLKLQARPDVGSLSCLKLMTTRYGDDVYDRIWYCDPDLLHPYNDWYPLNLDESINMELETNNNAYKLPDEVLRSAVQPGNVSHTLGFTYADLGPRSPLIDRNSEYYVYFHFTEIVKLSDGKKRKINITLNSQSVLSEPLVLDYLKPITLNFKTKGDVWFNISATSDSDAPPILNAFEIHKLITPVVSPTDDRDVGTIMDIKSSYQINKLSWQGDPCLPKIFTWEGLVCKGDTIPRITSLNLSSSKLAGEINISFSYLTELESLDLSHNELEGHLPEFLAHLPKLKVLNLTGNRLSGPIPKDLKRMAHTTLQLSVDDNPDLCIKGSCKNKNIVVPIIGSLSGLVVILLISLAFWRFRRQKVGHSNSKKRGSLESTHEAFSYTEILNITNNFKTTIGEGGFGKVYLGILQNKTQVAVKMLSPSSMQGYKEFQSEAQLLAIVHHRNLVSLIGYCDEGEIKALIYEYMANGNLQQHLFVENSNILNWNERLNIAVDAAQGLDYMHNGCKPPILHRDLKPSNILLDDNMHAKISDFGLSRAFGNDVDSHISTGPAGTLGYADPEYQRTGNTNKKNDIYSFGIILFELITGQKALTKASGENLHILEWVIPIVEGGDIQNVVDSRLQGEFSINSAWKVVEIAMSCTSPDVVERPDMSEILVELKECLSLDMVQRNCGGTRAMDELVSVATISESTISAR</sequence>
<dbReference type="Proteomes" id="UP000265566">
    <property type="component" value="Chromosome 8"/>
</dbReference>
<keyword evidence="14 19" id="KW-0472">Membrane</keyword>
<dbReference type="PANTHER" id="PTHR45631:SF212">
    <property type="entry name" value="PROTEIN KINASE DOMAIN-CONTAINING PROTEIN"/>
    <property type="match status" value="1"/>
</dbReference>
<evidence type="ECO:0000256" key="18">
    <source>
        <dbReference type="PROSITE-ProRule" id="PRU10141"/>
    </source>
</evidence>
<dbReference type="GO" id="GO:0004674">
    <property type="term" value="F:protein serine/threonine kinase activity"/>
    <property type="evidence" value="ECO:0007669"/>
    <property type="project" value="UniProtKB-KW"/>
</dbReference>
<dbReference type="Gene3D" id="1.10.510.10">
    <property type="entry name" value="Transferase(Phosphotransferase) domain 1"/>
    <property type="match status" value="1"/>
</dbReference>
<keyword evidence="3" id="KW-0723">Serine/threonine-protein kinase</keyword>
<keyword evidence="8 20" id="KW-0732">Signal</keyword>
<dbReference type="Proteomes" id="UP000002051">
    <property type="component" value="Chromosome 8"/>
</dbReference>
<evidence type="ECO:0000256" key="11">
    <source>
        <dbReference type="ARBA" id="ARBA00022777"/>
    </source>
</evidence>
<evidence type="ECO:0000256" key="8">
    <source>
        <dbReference type="ARBA" id="ARBA00022729"/>
    </source>
</evidence>
<keyword evidence="12 18" id="KW-0067">ATP-binding</keyword>
<dbReference type="InterPro" id="IPR001245">
    <property type="entry name" value="Ser-Thr/Tyr_kinase_cat_dom"/>
</dbReference>
<evidence type="ECO:0000256" key="4">
    <source>
        <dbReference type="ARBA" id="ARBA00022553"/>
    </source>
</evidence>
<feature type="chain" id="PRO_5014498821" description="non-specific serine/threonine protein kinase" evidence="20">
    <location>
        <begin position="41"/>
        <end position="922"/>
    </location>
</feature>
<evidence type="ECO:0000259" key="21">
    <source>
        <dbReference type="PROSITE" id="PS50011"/>
    </source>
</evidence>
<organism evidence="22 25">
    <name type="scientific">Medicago truncatula</name>
    <name type="common">Barrel medic</name>
    <name type="synonym">Medicago tribuloides</name>
    <dbReference type="NCBI Taxonomy" id="3880"/>
    <lineage>
        <taxon>Eukaryota</taxon>
        <taxon>Viridiplantae</taxon>
        <taxon>Streptophyta</taxon>
        <taxon>Embryophyta</taxon>
        <taxon>Tracheophyta</taxon>
        <taxon>Spermatophyta</taxon>
        <taxon>Magnoliopsida</taxon>
        <taxon>eudicotyledons</taxon>
        <taxon>Gunneridae</taxon>
        <taxon>Pentapetalae</taxon>
        <taxon>rosids</taxon>
        <taxon>fabids</taxon>
        <taxon>Fabales</taxon>
        <taxon>Fabaceae</taxon>
        <taxon>Papilionoideae</taxon>
        <taxon>50 kb inversion clade</taxon>
        <taxon>NPAAA clade</taxon>
        <taxon>Hologalegina</taxon>
        <taxon>IRL clade</taxon>
        <taxon>Trifolieae</taxon>
        <taxon>Medicago</taxon>
    </lineage>
</organism>
<keyword evidence="6 23" id="KW-0808">Transferase</keyword>